<organism evidence="12">
    <name type="scientific">bioreactor metagenome</name>
    <dbReference type="NCBI Taxonomy" id="1076179"/>
    <lineage>
        <taxon>unclassified sequences</taxon>
        <taxon>metagenomes</taxon>
        <taxon>ecological metagenomes</taxon>
    </lineage>
</organism>
<dbReference type="InterPro" id="IPR003594">
    <property type="entry name" value="HATPase_dom"/>
</dbReference>
<dbReference type="Gene3D" id="3.30.565.10">
    <property type="entry name" value="Histidine kinase-like ATPase, C-terminal domain"/>
    <property type="match status" value="1"/>
</dbReference>
<comment type="catalytic activity">
    <reaction evidence="1">
        <text>ATP + protein L-histidine = ADP + protein N-phospho-L-histidine.</text>
        <dbReference type="EC" id="2.7.13.3"/>
    </reaction>
</comment>
<protein>
    <recommendedName>
        <fullName evidence="3">histidine kinase</fullName>
        <ecNumber evidence="3">2.7.13.3</ecNumber>
    </recommendedName>
</protein>
<proteinExistence type="predicted"/>
<keyword evidence="5 12" id="KW-0808">Transferase</keyword>
<dbReference type="EMBL" id="VSSQ01000039">
    <property type="protein sequence ID" value="MPL67983.1"/>
    <property type="molecule type" value="Genomic_DNA"/>
</dbReference>
<dbReference type="Pfam" id="PF02518">
    <property type="entry name" value="HATPase_c"/>
    <property type="match status" value="1"/>
</dbReference>
<evidence type="ECO:0000256" key="3">
    <source>
        <dbReference type="ARBA" id="ARBA00012438"/>
    </source>
</evidence>
<sequence>MFSKIRNRLTVLYTVVMASFLLAFITVSYAGVLWLLHREEQQDIIALAEEEAREHVVMLKQNEVTPKGKDNDNVDSPGGKMFYYVFDTQGNLVAADQPVSQMRANVQDIINKWNVPDGEGKIKRFISSEGDRVILIMSSAEIRDGQQLLGRVYVGEDITSYYQMLKTLLIVLLAVSLLFVIAAAFIGHLLAGRAMIPIKQSFLRQREFAADASHELRTPLSIFLTSVDAVQADDDNHLSPFSTRVLVDMKSEVRRMTKIVSDLLTLARADAGVSNIVKENFDLSLESEQLIRVFRTVAAEKGLTLEIDSPQGMIVFADKERINQLLLILVDNAIKYTPAGGRIDVLLRSIAESPKGVSIIVKDTGVGISEESRNLIFERFYRVDKARTREEGGTGLGLSIAKWIVEAHGGIIKVESVLGRGSSFIVKLPS</sequence>
<dbReference type="CDD" id="cd00075">
    <property type="entry name" value="HATPase"/>
    <property type="match status" value="1"/>
</dbReference>
<reference evidence="12" key="1">
    <citation type="submission" date="2019-08" db="EMBL/GenBank/DDBJ databases">
        <authorList>
            <person name="Kucharzyk K."/>
            <person name="Murdoch R.W."/>
            <person name="Higgins S."/>
            <person name="Loffler F."/>
        </authorList>
    </citation>
    <scope>NUCLEOTIDE SEQUENCE</scope>
</reference>
<evidence type="ECO:0000256" key="7">
    <source>
        <dbReference type="ARBA" id="ARBA00022777"/>
    </source>
</evidence>
<dbReference type="EC" id="2.7.13.3" evidence="3"/>
<comment type="subcellular location">
    <subcellularLocation>
        <location evidence="2">Membrane</location>
    </subcellularLocation>
</comment>
<dbReference type="PANTHER" id="PTHR45436:SF5">
    <property type="entry name" value="SENSOR HISTIDINE KINASE TRCS"/>
    <property type="match status" value="1"/>
</dbReference>
<comment type="caution">
    <text evidence="12">The sequence shown here is derived from an EMBL/GenBank/DDBJ whole genome shotgun (WGS) entry which is preliminary data.</text>
</comment>
<evidence type="ECO:0000256" key="5">
    <source>
        <dbReference type="ARBA" id="ARBA00022679"/>
    </source>
</evidence>
<evidence type="ECO:0000259" key="11">
    <source>
        <dbReference type="PROSITE" id="PS50109"/>
    </source>
</evidence>
<dbReference type="InterPro" id="IPR005467">
    <property type="entry name" value="His_kinase_dom"/>
</dbReference>
<dbReference type="InterPro" id="IPR036097">
    <property type="entry name" value="HisK_dim/P_sf"/>
</dbReference>
<evidence type="ECO:0000313" key="12">
    <source>
        <dbReference type="EMBL" id="MPL67983.1"/>
    </source>
</evidence>
<dbReference type="InterPro" id="IPR004358">
    <property type="entry name" value="Sig_transdc_His_kin-like_C"/>
</dbReference>
<feature type="domain" description="Histidine kinase" evidence="11">
    <location>
        <begin position="211"/>
        <end position="430"/>
    </location>
</feature>
<gene>
    <name evidence="12" type="primary">sasA_43</name>
    <name evidence="12" type="ORF">SDC9_13687</name>
</gene>
<dbReference type="SUPFAM" id="SSF47384">
    <property type="entry name" value="Homodimeric domain of signal transducing histidine kinase"/>
    <property type="match status" value="1"/>
</dbReference>
<name>A0A644TM17_9ZZZZ</name>
<dbReference type="CDD" id="cd00082">
    <property type="entry name" value="HisKA"/>
    <property type="match status" value="1"/>
</dbReference>
<keyword evidence="4" id="KW-0597">Phosphoprotein</keyword>
<dbReference type="Pfam" id="PF00512">
    <property type="entry name" value="HisKA"/>
    <property type="match status" value="1"/>
</dbReference>
<keyword evidence="8 10" id="KW-1133">Transmembrane helix</keyword>
<evidence type="ECO:0000256" key="9">
    <source>
        <dbReference type="ARBA" id="ARBA00023136"/>
    </source>
</evidence>
<dbReference type="PANTHER" id="PTHR45436">
    <property type="entry name" value="SENSOR HISTIDINE KINASE YKOH"/>
    <property type="match status" value="1"/>
</dbReference>
<dbReference type="AlphaFoldDB" id="A0A644TM17"/>
<evidence type="ECO:0000256" key="4">
    <source>
        <dbReference type="ARBA" id="ARBA00022553"/>
    </source>
</evidence>
<evidence type="ECO:0000256" key="1">
    <source>
        <dbReference type="ARBA" id="ARBA00000085"/>
    </source>
</evidence>
<dbReference type="SMART" id="SM00388">
    <property type="entry name" value="HisKA"/>
    <property type="match status" value="1"/>
</dbReference>
<accession>A0A644TM17</accession>
<dbReference type="FunFam" id="3.30.565.10:FF:000006">
    <property type="entry name" value="Sensor histidine kinase WalK"/>
    <property type="match status" value="1"/>
</dbReference>
<keyword evidence="7 12" id="KW-0418">Kinase</keyword>
<dbReference type="PROSITE" id="PS50109">
    <property type="entry name" value="HIS_KIN"/>
    <property type="match status" value="1"/>
</dbReference>
<evidence type="ECO:0000256" key="2">
    <source>
        <dbReference type="ARBA" id="ARBA00004370"/>
    </source>
</evidence>
<dbReference type="GO" id="GO:0005886">
    <property type="term" value="C:plasma membrane"/>
    <property type="evidence" value="ECO:0007669"/>
    <property type="project" value="TreeGrafter"/>
</dbReference>
<evidence type="ECO:0000256" key="8">
    <source>
        <dbReference type="ARBA" id="ARBA00022989"/>
    </source>
</evidence>
<dbReference type="Gene3D" id="1.10.287.130">
    <property type="match status" value="1"/>
</dbReference>
<feature type="transmembrane region" description="Helical" evidence="10">
    <location>
        <begin position="12"/>
        <end position="36"/>
    </location>
</feature>
<dbReference type="InterPro" id="IPR050428">
    <property type="entry name" value="TCS_sensor_his_kinase"/>
</dbReference>
<keyword evidence="9 10" id="KW-0472">Membrane</keyword>
<dbReference type="GO" id="GO:0000155">
    <property type="term" value="F:phosphorelay sensor kinase activity"/>
    <property type="evidence" value="ECO:0007669"/>
    <property type="project" value="InterPro"/>
</dbReference>
<keyword evidence="6 10" id="KW-0812">Transmembrane</keyword>
<dbReference type="InterPro" id="IPR003661">
    <property type="entry name" value="HisK_dim/P_dom"/>
</dbReference>
<dbReference type="PRINTS" id="PR00344">
    <property type="entry name" value="BCTRLSENSOR"/>
</dbReference>
<dbReference type="InterPro" id="IPR036890">
    <property type="entry name" value="HATPase_C_sf"/>
</dbReference>
<feature type="transmembrane region" description="Helical" evidence="10">
    <location>
        <begin position="168"/>
        <end position="191"/>
    </location>
</feature>
<dbReference type="SMART" id="SM00387">
    <property type="entry name" value="HATPase_c"/>
    <property type="match status" value="1"/>
</dbReference>
<evidence type="ECO:0000256" key="10">
    <source>
        <dbReference type="SAM" id="Phobius"/>
    </source>
</evidence>
<evidence type="ECO:0000256" key="6">
    <source>
        <dbReference type="ARBA" id="ARBA00022692"/>
    </source>
</evidence>
<dbReference type="SUPFAM" id="SSF55874">
    <property type="entry name" value="ATPase domain of HSP90 chaperone/DNA topoisomerase II/histidine kinase"/>
    <property type="match status" value="1"/>
</dbReference>